<protein>
    <submittedName>
        <fullName evidence="2">Uncharacterized protein</fullName>
    </submittedName>
</protein>
<dbReference type="VEuPathDB" id="CryptoDB:Vbra_7884"/>
<evidence type="ECO:0000256" key="1">
    <source>
        <dbReference type="SAM" id="MobiDB-lite"/>
    </source>
</evidence>
<reference evidence="2 3" key="1">
    <citation type="submission" date="2014-11" db="EMBL/GenBank/DDBJ databases">
        <authorList>
            <person name="Zhu J."/>
            <person name="Qi W."/>
            <person name="Song R."/>
        </authorList>
    </citation>
    <scope>NUCLEOTIDE SEQUENCE [LARGE SCALE GENOMIC DNA]</scope>
</reference>
<evidence type="ECO:0000313" key="3">
    <source>
        <dbReference type="Proteomes" id="UP000041254"/>
    </source>
</evidence>
<dbReference type="EMBL" id="CDMY01000267">
    <property type="protein sequence ID" value="CEL98280.1"/>
    <property type="molecule type" value="Genomic_DNA"/>
</dbReference>
<dbReference type="InParanoid" id="A0A0G4EMS0"/>
<dbReference type="AlphaFoldDB" id="A0A0G4EMS0"/>
<organism evidence="2 3">
    <name type="scientific">Vitrella brassicaformis (strain CCMP3155)</name>
    <dbReference type="NCBI Taxonomy" id="1169540"/>
    <lineage>
        <taxon>Eukaryota</taxon>
        <taxon>Sar</taxon>
        <taxon>Alveolata</taxon>
        <taxon>Colpodellida</taxon>
        <taxon>Vitrellaceae</taxon>
        <taxon>Vitrella</taxon>
    </lineage>
</organism>
<accession>A0A0G4EMS0</accession>
<evidence type="ECO:0000313" key="2">
    <source>
        <dbReference type="EMBL" id="CEL98280.1"/>
    </source>
</evidence>
<sequence>MGNAVIVTNEDIGRVDKKMFDLGRQRGVPELELLGHHHYLFARAVKGTAMDYYAALVRRLAEGNDDAFFSYFRRHARPASQEEWEIFLRKLEDERNLIIRRQQQHKEEHAAAQKLMQSRRSDQLDAPPPGQQAQSARCVYMEEPMHSRAMPPSPPSKPYRRKGDMADEGSDRVPLIGTR</sequence>
<gene>
    <name evidence="2" type="ORF">Vbra_7884</name>
</gene>
<keyword evidence="3" id="KW-1185">Reference proteome</keyword>
<proteinExistence type="predicted"/>
<dbReference type="Proteomes" id="UP000041254">
    <property type="component" value="Unassembled WGS sequence"/>
</dbReference>
<name>A0A0G4EMS0_VITBC</name>
<feature type="region of interest" description="Disordered" evidence="1">
    <location>
        <begin position="102"/>
        <end position="179"/>
    </location>
</feature>
<feature type="compositionally biased region" description="Basic and acidic residues" evidence="1">
    <location>
        <begin position="161"/>
        <end position="171"/>
    </location>
</feature>